<comment type="similarity">
    <text evidence="12">Belongs to the methyltransferase superfamily. Trm-G10 family.</text>
</comment>
<comment type="function">
    <text evidence="11">Catalyzes the adenosylmethionine-dependent methylation of the exocyclic amino group (N(2)) of guanosine at position 10 of various tRNAs. Acts via a two-step process that leads to the formation of either N(2)-monomethyl (m(2)G) or N(2)-dimethylguanosine (m(2)(2)G).</text>
</comment>
<dbReference type="InterPro" id="IPR000241">
    <property type="entry name" value="RlmKL-like_Mtase"/>
</dbReference>
<dbReference type="PANTHER" id="PTHR14911:SF21">
    <property type="entry name" value="N2-METHYLGUANOSINE TRNA METHYLTRANSFERASE"/>
    <property type="match status" value="1"/>
</dbReference>
<dbReference type="SUPFAM" id="SSF143437">
    <property type="entry name" value="THUMP domain-like"/>
    <property type="match status" value="1"/>
</dbReference>
<dbReference type="Proteomes" id="UP000317158">
    <property type="component" value="Unassembled WGS sequence"/>
</dbReference>
<evidence type="ECO:0000256" key="2">
    <source>
        <dbReference type="ARBA" id="ARBA00011245"/>
    </source>
</evidence>
<evidence type="ECO:0000313" key="18">
    <source>
        <dbReference type="Proteomes" id="UP000317158"/>
    </source>
</evidence>
<evidence type="ECO:0000256" key="9">
    <source>
        <dbReference type="ARBA" id="ARBA00022884"/>
    </source>
</evidence>
<dbReference type="InterPro" id="IPR053943">
    <property type="entry name" value="RlmKL-like_Mtase_CS"/>
</dbReference>
<comment type="subunit">
    <text evidence="2">Monomer.</text>
</comment>
<keyword evidence="5" id="KW-0489">Methyltransferase</keyword>
<dbReference type="PROSITE" id="PS51165">
    <property type="entry name" value="THUMP"/>
    <property type="match status" value="1"/>
</dbReference>
<proteinExistence type="inferred from homology"/>
<evidence type="ECO:0000259" key="16">
    <source>
        <dbReference type="PROSITE" id="PS51165"/>
    </source>
</evidence>
<evidence type="ECO:0000256" key="5">
    <source>
        <dbReference type="ARBA" id="ARBA00022603"/>
    </source>
</evidence>
<dbReference type="Gene3D" id="3.30.2130.30">
    <property type="match status" value="1"/>
</dbReference>
<reference evidence="17 18" key="1">
    <citation type="journal article" date="2019" name="Nat. Microbiol.">
        <title>Wide diversity of methane and short-chain alkane metabolisms in uncultured archaea.</title>
        <authorList>
            <person name="Borrel G."/>
            <person name="Adam P.S."/>
            <person name="McKay L.J."/>
            <person name="Chen L.X."/>
            <person name="Sierra-Garcia I.N."/>
            <person name="Sieber C.M."/>
            <person name="Letourneur Q."/>
            <person name="Ghozlane A."/>
            <person name="Andersen G.L."/>
            <person name="Li W.J."/>
            <person name="Hallam S.J."/>
            <person name="Muyzer G."/>
            <person name="de Oliveira V.M."/>
            <person name="Inskeep W.P."/>
            <person name="Banfield J.F."/>
            <person name="Gribaldo S."/>
        </authorList>
    </citation>
    <scope>NUCLEOTIDE SEQUENCE [LARGE SCALE GENOMIC DNA]</scope>
    <source>
        <strain evidence="17">NM1a</strain>
    </source>
</reference>
<evidence type="ECO:0000256" key="1">
    <source>
        <dbReference type="ARBA" id="ARBA00004496"/>
    </source>
</evidence>
<feature type="domain" description="THUMP" evidence="16">
    <location>
        <begin position="47"/>
        <end position="152"/>
    </location>
</feature>
<evidence type="ECO:0000256" key="11">
    <source>
        <dbReference type="ARBA" id="ARBA00054380"/>
    </source>
</evidence>
<protein>
    <recommendedName>
        <fullName evidence="13">tRNA (guanine(10)-N(2))-dimethyltransferase</fullName>
        <ecNumber evidence="13">2.1.1.213</ecNumber>
    </recommendedName>
    <alternativeName>
        <fullName evidence="14">tRNA:G10 dimethyltransferase</fullName>
    </alternativeName>
</protein>
<comment type="catalytic activity">
    <reaction evidence="10">
        <text>guanosine(10) in tRNA + 2 S-adenosyl-L-methionine = N(2)-dimethylguanosine(10) in tRNA + 2 S-adenosyl-L-homocysteine + 2 H(+)</text>
        <dbReference type="Rhea" id="RHEA:43124"/>
        <dbReference type="Rhea" id="RHEA-COMP:10355"/>
        <dbReference type="Rhea" id="RHEA-COMP:10358"/>
        <dbReference type="ChEBI" id="CHEBI:15378"/>
        <dbReference type="ChEBI" id="CHEBI:57856"/>
        <dbReference type="ChEBI" id="CHEBI:59789"/>
        <dbReference type="ChEBI" id="CHEBI:74269"/>
        <dbReference type="ChEBI" id="CHEBI:74513"/>
        <dbReference type="EC" id="2.1.1.213"/>
    </reaction>
</comment>
<dbReference type="EMBL" id="RXIF01000004">
    <property type="protein sequence ID" value="RZN64956.1"/>
    <property type="molecule type" value="Genomic_DNA"/>
</dbReference>
<evidence type="ECO:0000256" key="15">
    <source>
        <dbReference type="PROSITE-ProRule" id="PRU00529"/>
    </source>
</evidence>
<name>A0A520KSR5_METT2</name>
<dbReference type="PANTHER" id="PTHR14911">
    <property type="entry name" value="THUMP DOMAIN-CONTAINING"/>
    <property type="match status" value="1"/>
</dbReference>
<evidence type="ECO:0000313" key="17">
    <source>
        <dbReference type="EMBL" id="RZN64956.1"/>
    </source>
</evidence>
<dbReference type="SUPFAM" id="SSF53335">
    <property type="entry name" value="S-adenosyl-L-methionine-dependent methyltransferases"/>
    <property type="match status" value="1"/>
</dbReference>
<evidence type="ECO:0000256" key="13">
    <source>
        <dbReference type="ARBA" id="ARBA00066936"/>
    </source>
</evidence>
<sequence length="344" mass="39541">MKLLFELSGEDEILSKAEVFSSFDEYKVILDFKTALVLDLKQDEYTTKYKRKFQYLGLTKYVSEVLAITELDKDDIIKQAIKIKLDDEDKNKNLSLRVRCKKVEKSDKICLELERRVGRIFKNKGFKINLTNPDIEIRIILCKNKAIIGRKITSYEDLEKISYKDLPFFYPGIIKPKYSRVFVNLCALKEGEILLDPMCGTGSMLIEGILMNLKAIGSDIRKKVVKGAIQNLNFVSNIGRVLQPKYHFIVADSRYLPFKDKTIDGVVVDMPYGRSSPIFGKSMKELYQKSLEELYRVSRGRCVIVSRDNISDLAESIGFKRVGYYEQRVHGSLVRKILVVSPSL</sequence>
<keyword evidence="3" id="KW-0963">Cytoplasm</keyword>
<dbReference type="Pfam" id="PF01170">
    <property type="entry name" value="UPF0020"/>
    <property type="match status" value="1"/>
</dbReference>
<accession>A0A520KSR5</accession>
<dbReference type="GO" id="GO:0160101">
    <property type="term" value="F:tRNA (guanine(10)-N2)-dimethyltransferase activity"/>
    <property type="evidence" value="ECO:0007669"/>
    <property type="project" value="UniProtKB-EC"/>
</dbReference>
<keyword evidence="7" id="KW-0949">S-adenosyl-L-methionine</keyword>
<keyword evidence="4" id="KW-0820">tRNA-binding</keyword>
<evidence type="ECO:0000256" key="7">
    <source>
        <dbReference type="ARBA" id="ARBA00022691"/>
    </source>
</evidence>
<dbReference type="EC" id="2.1.1.213" evidence="13"/>
<dbReference type="PROSITE" id="PS01261">
    <property type="entry name" value="UPF0020"/>
    <property type="match status" value="1"/>
</dbReference>
<dbReference type="Gene3D" id="3.40.50.150">
    <property type="entry name" value="Vaccinia Virus protein VP39"/>
    <property type="match status" value="1"/>
</dbReference>
<comment type="caution">
    <text evidence="17">The sequence shown here is derived from an EMBL/GenBank/DDBJ whole genome shotgun (WGS) entry which is preliminary data.</text>
</comment>
<dbReference type="CDD" id="cd11715">
    <property type="entry name" value="THUMP_AdoMetMT"/>
    <property type="match status" value="1"/>
</dbReference>
<dbReference type="InterPro" id="IPR029063">
    <property type="entry name" value="SAM-dependent_MTases_sf"/>
</dbReference>
<gene>
    <name evidence="17" type="ORF">EF806_02630</name>
</gene>
<comment type="subcellular location">
    <subcellularLocation>
        <location evidence="1">Cytoplasm</location>
    </subcellularLocation>
</comment>
<evidence type="ECO:0000256" key="12">
    <source>
        <dbReference type="ARBA" id="ARBA00061338"/>
    </source>
</evidence>
<keyword evidence="9 15" id="KW-0694">RNA-binding</keyword>
<dbReference type="GO" id="GO:0030488">
    <property type="term" value="P:tRNA methylation"/>
    <property type="evidence" value="ECO:0007669"/>
    <property type="project" value="TreeGrafter"/>
</dbReference>
<evidence type="ECO:0000256" key="6">
    <source>
        <dbReference type="ARBA" id="ARBA00022679"/>
    </source>
</evidence>
<evidence type="ECO:0000256" key="3">
    <source>
        <dbReference type="ARBA" id="ARBA00022490"/>
    </source>
</evidence>
<dbReference type="GO" id="GO:0000049">
    <property type="term" value="F:tRNA binding"/>
    <property type="evidence" value="ECO:0007669"/>
    <property type="project" value="UniProtKB-KW"/>
</dbReference>
<evidence type="ECO:0000256" key="14">
    <source>
        <dbReference type="ARBA" id="ARBA00082665"/>
    </source>
</evidence>
<evidence type="ECO:0000256" key="10">
    <source>
        <dbReference type="ARBA" id="ARBA00051883"/>
    </source>
</evidence>
<dbReference type="FunFam" id="3.40.50.150:FF:000251">
    <property type="entry name" value="Putative RNA methylase"/>
    <property type="match status" value="1"/>
</dbReference>
<dbReference type="SMART" id="SM00981">
    <property type="entry name" value="THUMP"/>
    <property type="match status" value="1"/>
</dbReference>
<dbReference type="Pfam" id="PF02926">
    <property type="entry name" value="THUMP"/>
    <property type="match status" value="1"/>
</dbReference>
<dbReference type="AlphaFoldDB" id="A0A520KSR5"/>
<evidence type="ECO:0000256" key="4">
    <source>
        <dbReference type="ARBA" id="ARBA00022555"/>
    </source>
</evidence>
<keyword evidence="6" id="KW-0808">Transferase</keyword>
<keyword evidence="8" id="KW-0819">tRNA processing</keyword>
<organism evidence="17 18">
    <name type="scientific">Methanoliparum thermophilum</name>
    <dbReference type="NCBI Taxonomy" id="2491083"/>
    <lineage>
        <taxon>Archaea</taxon>
        <taxon>Methanobacteriati</taxon>
        <taxon>Methanobacteriota</taxon>
        <taxon>Candidatus Methanoliparia</taxon>
        <taxon>Candidatus Methanoliparales</taxon>
        <taxon>Candidatus Methanoliparaceae</taxon>
        <taxon>Candidatus Methanoliparum</taxon>
    </lineage>
</organism>
<evidence type="ECO:0000256" key="8">
    <source>
        <dbReference type="ARBA" id="ARBA00022694"/>
    </source>
</evidence>
<dbReference type="GO" id="GO:0005737">
    <property type="term" value="C:cytoplasm"/>
    <property type="evidence" value="ECO:0007669"/>
    <property type="project" value="UniProtKB-SubCell"/>
</dbReference>
<dbReference type="InterPro" id="IPR004114">
    <property type="entry name" value="THUMP_dom"/>
</dbReference>